<evidence type="ECO:0000313" key="2">
    <source>
        <dbReference type="Proteomes" id="UP001266305"/>
    </source>
</evidence>
<proteinExistence type="predicted"/>
<feature type="non-terminal residue" evidence="1">
    <location>
        <position position="1"/>
    </location>
</feature>
<comment type="caution">
    <text evidence="1">The sequence shown here is derived from an EMBL/GenBank/DDBJ whole genome shotgun (WGS) entry which is preliminary data.</text>
</comment>
<keyword evidence="2" id="KW-1185">Reference proteome</keyword>
<dbReference type="EMBL" id="JASSZA010000001">
    <property type="protein sequence ID" value="KAK2121304.1"/>
    <property type="molecule type" value="Genomic_DNA"/>
</dbReference>
<gene>
    <name evidence="1" type="ORF">P7K49_002690</name>
</gene>
<reference evidence="1 2" key="1">
    <citation type="submission" date="2023-05" db="EMBL/GenBank/DDBJ databases">
        <title>B98-5 Cell Line De Novo Hybrid Assembly: An Optical Mapping Approach.</title>
        <authorList>
            <person name="Kananen K."/>
            <person name="Auerbach J.A."/>
            <person name="Kautto E."/>
            <person name="Blachly J.S."/>
        </authorList>
    </citation>
    <scope>NUCLEOTIDE SEQUENCE [LARGE SCALE GENOMIC DNA]</scope>
    <source>
        <strain evidence="1">B95-8</strain>
        <tissue evidence="1">Cell line</tissue>
    </source>
</reference>
<evidence type="ECO:0000313" key="1">
    <source>
        <dbReference type="EMBL" id="KAK2121304.1"/>
    </source>
</evidence>
<feature type="non-terminal residue" evidence="1">
    <location>
        <position position="70"/>
    </location>
</feature>
<name>A0ABQ9WI24_SAGOE</name>
<protein>
    <submittedName>
        <fullName evidence="1">Uncharacterized protein</fullName>
    </submittedName>
</protein>
<dbReference type="Proteomes" id="UP001266305">
    <property type="component" value="Unassembled WGS sequence"/>
</dbReference>
<organism evidence="1 2">
    <name type="scientific">Saguinus oedipus</name>
    <name type="common">Cotton-top tamarin</name>
    <name type="synonym">Oedipomidas oedipus</name>
    <dbReference type="NCBI Taxonomy" id="9490"/>
    <lineage>
        <taxon>Eukaryota</taxon>
        <taxon>Metazoa</taxon>
        <taxon>Chordata</taxon>
        <taxon>Craniata</taxon>
        <taxon>Vertebrata</taxon>
        <taxon>Euteleostomi</taxon>
        <taxon>Mammalia</taxon>
        <taxon>Eutheria</taxon>
        <taxon>Euarchontoglires</taxon>
        <taxon>Primates</taxon>
        <taxon>Haplorrhini</taxon>
        <taxon>Platyrrhini</taxon>
        <taxon>Cebidae</taxon>
        <taxon>Callitrichinae</taxon>
        <taxon>Saguinus</taxon>
    </lineage>
</organism>
<accession>A0ABQ9WI24</accession>
<sequence length="70" mass="7672">QCKGQGKSTNSSLPTTELEKCNAAQMAKPCGLRPTCYPSPPPRRSPHRMEPCGLHPTCYLSPPPRRTLLP</sequence>